<evidence type="ECO:0000313" key="1">
    <source>
        <dbReference type="EMBL" id="MFA4804710.1"/>
    </source>
</evidence>
<protein>
    <recommendedName>
        <fullName evidence="3">DUF2268 domain-containing protein</fullName>
    </recommendedName>
</protein>
<organism evidence="1 2">
    <name type="scientific">Pyrococcus kukulkanii</name>
    <dbReference type="NCBI Taxonomy" id="1609559"/>
    <lineage>
        <taxon>Archaea</taxon>
        <taxon>Methanobacteriati</taxon>
        <taxon>Methanobacteriota</taxon>
        <taxon>Thermococci</taxon>
        <taxon>Thermococcales</taxon>
        <taxon>Thermococcaceae</taxon>
        <taxon>Pyrococcus</taxon>
    </lineage>
</organism>
<dbReference type="EMBL" id="JARRIG010000005">
    <property type="protein sequence ID" value="MFA4804710.1"/>
    <property type="molecule type" value="Genomic_DNA"/>
</dbReference>
<sequence>MKGTKLIGRNTSKSLSKVIKKIEIEKLRAVHNALMSSLEEVLHRAHAMFDINEDYIIVIYVGLENGAGWVTEFKGKPAILFGLEAIANLDWAEKVKGLIAHEFGHLVHWLIRGENIEEIEDEQIMWLYTEGFAQRIEDILTGRPWHLEEEGWFEWCERNEEMIKQEFLRRIENGEPLNPFFGSWYQLFGKQFLGYYLGYKFIVWLERQYELTEIARLEKNMIKEKIMEFLT</sequence>
<evidence type="ECO:0008006" key="3">
    <source>
        <dbReference type="Google" id="ProtNLM"/>
    </source>
</evidence>
<comment type="caution">
    <text evidence="1">The sequence shown here is derived from an EMBL/GenBank/DDBJ whole genome shotgun (WGS) entry which is preliminary data.</text>
</comment>
<accession>A0ABV4T4F0</accession>
<gene>
    <name evidence="1" type="ORF">P8X34_08215</name>
</gene>
<dbReference type="Proteomes" id="UP001571980">
    <property type="component" value="Unassembled WGS sequence"/>
</dbReference>
<name>A0ABV4T4F0_9EURY</name>
<evidence type="ECO:0000313" key="2">
    <source>
        <dbReference type="Proteomes" id="UP001571980"/>
    </source>
</evidence>
<dbReference type="RefSeq" id="WP_372823919.1">
    <property type="nucleotide sequence ID" value="NZ_JARRIC010000003.1"/>
</dbReference>
<keyword evidence="2" id="KW-1185">Reference proteome</keyword>
<reference evidence="1 2" key="1">
    <citation type="submission" date="2023-03" db="EMBL/GenBank/DDBJ databases">
        <title>Speciation in Pyrococcus: adaptation to high temperature as a mechanism.</title>
        <authorList>
            <person name="Gu J."/>
        </authorList>
    </citation>
    <scope>NUCLEOTIDE SEQUENCE [LARGE SCALE GENOMIC DNA]</scope>
    <source>
        <strain evidence="1 2">LMOA34</strain>
    </source>
</reference>
<proteinExistence type="predicted"/>